<feature type="transmembrane region" description="Helical" evidence="9">
    <location>
        <begin position="312"/>
        <end position="335"/>
    </location>
</feature>
<dbReference type="InterPro" id="IPR050970">
    <property type="entry name" value="Cl_channel_volt-gated"/>
</dbReference>
<evidence type="ECO:0000256" key="6">
    <source>
        <dbReference type="ARBA" id="ARBA00023065"/>
    </source>
</evidence>
<dbReference type="OrthoDB" id="44789at2759"/>
<sequence>MSDGSGIPTMRGLFAGVFQNPDDLLSFRTLVAKTLGTLISSSSGLSVGRGGPFTQIMAMIGYLISKIPIFRRANFGQANYNFIRAAVAAGVTSGFGSPVGAVLFSIEATAKHYEIKCLWEGIICSSFALLVFRIAPVLKSELLFEKTNFTGFELDVEMFAFVFLGVLSGLAAGLYCKLMVGLRFIQITLFTKLGLAKPSLKRRIIHVVSICVITATITFSLGVLRISDRLMVNELFRDHSLSFPQWNHISDLPQTALIVYILMKFTITLLPCGAPISCGVFGPIFTTGAAIGRLYGEILLRYWSPAQSPATYAVVGAAGFAGSVTQTVSTAVIVFELTGQLSHMLPVMISCIVAYFVSSMITPSFYDIVAEWAGMKSVCYDVNEYILGRKLAKDHMSIVPVIFTRETTYDEAIQALSMYKHEGYFPLCDSEDNRLLLGCIRRYDLEIGIARFIAVNRPRITETKNQKVAKQIEHLVSKVLDIDKRKIMAVEDLSLLNSEEKNASSTANMLELGPPFSPFEFTSIPVQSYIPQVGEEVNLHIVHRVASMSNWTQVYVVSLGKLLGVIQLDASLLSLRSESSPVRPI</sequence>
<comment type="subcellular location">
    <subcellularLocation>
        <location evidence="1">Membrane</location>
        <topology evidence="1">Multi-pass membrane protein</topology>
    </subcellularLocation>
</comment>
<dbReference type="Gene3D" id="3.10.580.10">
    <property type="entry name" value="CBS-domain"/>
    <property type="match status" value="1"/>
</dbReference>
<reference evidence="10 11" key="1">
    <citation type="submission" date="2013-11" db="EMBL/GenBank/DDBJ databases">
        <title>The Genome Sequence of Phytophthora parasitica P1976.</title>
        <authorList>
            <consortium name="The Broad Institute Genomics Platform"/>
            <person name="Russ C."/>
            <person name="Tyler B."/>
            <person name="Panabieres F."/>
            <person name="Shan W."/>
            <person name="Tripathy S."/>
            <person name="Grunwald N."/>
            <person name="Machado M."/>
            <person name="Johnson C.S."/>
            <person name="Walker B."/>
            <person name="Young S."/>
            <person name="Zeng Q."/>
            <person name="Gargeya S."/>
            <person name="Fitzgerald M."/>
            <person name="Haas B."/>
            <person name="Abouelleil A."/>
            <person name="Allen A.W."/>
            <person name="Alvarado L."/>
            <person name="Arachchi H.M."/>
            <person name="Berlin A.M."/>
            <person name="Chapman S.B."/>
            <person name="Gainer-Dewar J."/>
            <person name="Goldberg J."/>
            <person name="Griggs A."/>
            <person name="Gujja S."/>
            <person name="Hansen M."/>
            <person name="Howarth C."/>
            <person name="Imamovic A."/>
            <person name="Ireland A."/>
            <person name="Larimer J."/>
            <person name="McCowan C."/>
            <person name="Murphy C."/>
            <person name="Pearson M."/>
            <person name="Poon T.W."/>
            <person name="Priest M."/>
            <person name="Roberts A."/>
            <person name="Saif S."/>
            <person name="Shea T."/>
            <person name="Sisk P."/>
            <person name="Sykes S."/>
            <person name="Wortman J."/>
            <person name="Nusbaum C."/>
            <person name="Birren B."/>
        </authorList>
    </citation>
    <scope>NUCLEOTIDE SEQUENCE [LARGE SCALE GENOMIC DNA]</scope>
    <source>
        <strain evidence="10 11">P1976</strain>
    </source>
</reference>
<evidence type="ECO:0000256" key="5">
    <source>
        <dbReference type="ARBA" id="ARBA00022989"/>
    </source>
</evidence>
<evidence type="ECO:0000256" key="8">
    <source>
        <dbReference type="ARBA" id="ARBA00023214"/>
    </source>
</evidence>
<feature type="transmembrane region" description="Helical" evidence="9">
    <location>
        <begin position="158"/>
        <end position="184"/>
    </location>
</feature>
<dbReference type="InterPro" id="IPR001807">
    <property type="entry name" value="ClC"/>
</dbReference>
<organism evidence="10 11">
    <name type="scientific">Phytophthora nicotianae P1976</name>
    <dbReference type="NCBI Taxonomy" id="1317066"/>
    <lineage>
        <taxon>Eukaryota</taxon>
        <taxon>Sar</taxon>
        <taxon>Stramenopiles</taxon>
        <taxon>Oomycota</taxon>
        <taxon>Peronosporomycetes</taxon>
        <taxon>Peronosporales</taxon>
        <taxon>Peronosporaceae</taxon>
        <taxon>Phytophthora</taxon>
    </lineage>
</organism>
<dbReference type="EMBL" id="ANJA01003473">
    <property type="protein sequence ID" value="ETO63535.1"/>
    <property type="molecule type" value="Genomic_DNA"/>
</dbReference>
<keyword evidence="8" id="KW-0868">Chloride</keyword>
<dbReference type="InterPro" id="IPR046342">
    <property type="entry name" value="CBS_dom_sf"/>
</dbReference>
<evidence type="ECO:0000313" key="11">
    <source>
        <dbReference type="Proteomes" id="UP000028582"/>
    </source>
</evidence>
<keyword evidence="5 9" id="KW-1133">Transmembrane helix</keyword>
<evidence type="ECO:0000256" key="9">
    <source>
        <dbReference type="SAM" id="Phobius"/>
    </source>
</evidence>
<keyword evidence="7 9" id="KW-0472">Membrane</keyword>
<evidence type="ECO:0000256" key="2">
    <source>
        <dbReference type="ARBA" id="ARBA00022448"/>
    </source>
</evidence>
<keyword evidence="3 9" id="KW-0812">Transmembrane</keyword>
<name>A0A080ZA74_PHYNI</name>
<dbReference type="PRINTS" id="PR00762">
    <property type="entry name" value="CLCHANNEL"/>
</dbReference>
<evidence type="ECO:0000256" key="1">
    <source>
        <dbReference type="ARBA" id="ARBA00004141"/>
    </source>
</evidence>
<dbReference type="AlphaFoldDB" id="A0A080ZA74"/>
<evidence type="ECO:0000256" key="3">
    <source>
        <dbReference type="ARBA" id="ARBA00022692"/>
    </source>
</evidence>
<gene>
    <name evidence="10" type="ORF">F444_18773</name>
</gene>
<dbReference type="Pfam" id="PF00654">
    <property type="entry name" value="Voltage_CLC"/>
    <property type="match status" value="1"/>
</dbReference>
<feature type="transmembrane region" description="Helical" evidence="9">
    <location>
        <begin position="347"/>
        <end position="366"/>
    </location>
</feature>
<dbReference type="SUPFAM" id="SSF54631">
    <property type="entry name" value="CBS-domain pair"/>
    <property type="match status" value="1"/>
</dbReference>
<feature type="transmembrane region" description="Helical" evidence="9">
    <location>
        <begin position="118"/>
        <end position="138"/>
    </location>
</feature>
<dbReference type="PANTHER" id="PTHR45720">
    <property type="entry name" value="CHLORIDE CHANNEL PROTEIN 2"/>
    <property type="match status" value="1"/>
</dbReference>
<comment type="caution">
    <text evidence="10">The sequence shown here is derived from an EMBL/GenBank/DDBJ whole genome shotgun (WGS) entry which is preliminary data.</text>
</comment>
<dbReference type="PANTHER" id="PTHR45720:SF10">
    <property type="entry name" value="CHLORIDE CHANNEL PROTEIN 2"/>
    <property type="match status" value="1"/>
</dbReference>
<keyword evidence="2" id="KW-0813">Transport</keyword>
<dbReference type="Proteomes" id="UP000028582">
    <property type="component" value="Unassembled WGS sequence"/>
</dbReference>
<feature type="transmembrane region" description="Helical" evidence="9">
    <location>
        <begin position="204"/>
        <end position="226"/>
    </location>
</feature>
<evidence type="ECO:0000256" key="4">
    <source>
        <dbReference type="ARBA" id="ARBA00022737"/>
    </source>
</evidence>
<keyword evidence="6" id="KW-0406">Ion transport</keyword>
<evidence type="ECO:0000313" key="10">
    <source>
        <dbReference type="EMBL" id="ETO63535.1"/>
    </source>
</evidence>
<keyword evidence="4" id="KW-0677">Repeat</keyword>
<evidence type="ECO:0000256" key="7">
    <source>
        <dbReference type="ARBA" id="ARBA00023136"/>
    </source>
</evidence>
<protein>
    <recommendedName>
        <fullName evidence="12">Chloride channel protein</fullName>
    </recommendedName>
</protein>
<accession>A0A080ZA74</accession>
<dbReference type="GO" id="GO:0005247">
    <property type="term" value="F:voltage-gated chloride channel activity"/>
    <property type="evidence" value="ECO:0007669"/>
    <property type="project" value="TreeGrafter"/>
</dbReference>
<dbReference type="InterPro" id="IPR014743">
    <property type="entry name" value="Cl-channel_core"/>
</dbReference>
<feature type="transmembrane region" description="Helical" evidence="9">
    <location>
        <begin position="270"/>
        <end position="292"/>
    </location>
</feature>
<feature type="transmembrane region" description="Helical" evidence="9">
    <location>
        <begin position="82"/>
        <end position="106"/>
    </location>
</feature>
<dbReference type="Gene3D" id="1.10.3080.10">
    <property type="entry name" value="Clc chloride channel"/>
    <property type="match status" value="1"/>
</dbReference>
<dbReference type="SUPFAM" id="SSF81340">
    <property type="entry name" value="Clc chloride channel"/>
    <property type="match status" value="1"/>
</dbReference>
<dbReference type="GO" id="GO:0016020">
    <property type="term" value="C:membrane"/>
    <property type="evidence" value="ECO:0007669"/>
    <property type="project" value="UniProtKB-SubCell"/>
</dbReference>
<evidence type="ECO:0008006" key="12">
    <source>
        <dbReference type="Google" id="ProtNLM"/>
    </source>
</evidence>
<proteinExistence type="predicted"/>